<evidence type="ECO:0000313" key="1">
    <source>
        <dbReference type="EMBL" id="KAJ1893482.1"/>
    </source>
</evidence>
<accession>A0ACC1IDQ7</accession>
<reference evidence="1" key="1">
    <citation type="submission" date="2022-07" db="EMBL/GenBank/DDBJ databases">
        <title>Phylogenomic reconstructions and comparative analyses of Kickxellomycotina fungi.</title>
        <authorList>
            <person name="Reynolds N.K."/>
            <person name="Stajich J.E."/>
            <person name="Barry K."/>
            <person name="Grigoriev I.V."/>
            <person name="Crous P."/>
            <person name="Smith M.E."/>
        </authorList>
    </citation>
    <scope>NUCLEOTIDE SEQUENCE</scope>
    <source>
        <strain evidence="1">Benny 63K</strain>
    </source>
</reference>
<dbReference type="EMBL" id="JANBPG010000828">
    <property type="protein sequence ID" value="KAJ1893482.1"/>
    <property type="molecule type" value="Genomic_DNA"/>
</dbReference>
<dbReference type="Proteomes" id="UP001150581">
    <property type="component" value="Unassembled WGS sequence"/>
</dbReference>
<comment type="caution">
    <text evidence="1">The sequence shown here is derived from an EMBL/GenBank/DDBJ whole genome shotgun (WGS) entry which is preliminary data.</text>
</comment>
<organism evidence="1 2">
    <name type="scientific">Kickxella alabastrina</name>
    <dbReference type="NCBI Taxonomy" id="61397"/>
    <lineage>
        <taxon>Eukaryota</taxon>
        <taxon>Fungi</taxon>
        <taxon>Fungi incertae sedis</taxon>
        <taxon>Zoopagomycota</taxon>
        <taxon>Kickxellomycotina</taxon>
        <taxon>Kickxellomycetes</taxon>
        <taxon>Kickxellales</taxon>
        <taxon>Kickxellaceae</taxon>
        <taxon>Kickxella</taxon>
    </lineage>
</organism>
<protein>
    <submittedName>
        <fullName evidence="1">Uncharacterized protein</fullName>
    </submittedName>
</protein>
<name>A0ACC1IDQ7_9FUNG</name>
<sequence length="95" mass="10874">MTTEFDLRVDYFATYNNQAEAIFKVSSTTLLSELKDEISTQIPVESPNQRLFFVHGDEEFFDAEVITLLDGSDDKSLDELNISPNTECLFLHLLH</sequence>
<evidence type="ECO:0000313" key="2">
    <source>
        <dbReference type="Proteomes" id="UP001150581"/>
    </source>
</evidence>
<keyword evidence="2" id="KW-1185">Reference proteome</keyword>
<proteinExistence type="predicted"/>
<gene>
    <name evidence="1" type="ORF">LPJ66_005729</name>
</gene>